<dbReference type="InterPro" id="IPR036291">
    <property type="entry name" value="NAD(P)-bd_dom_sf"/>
</dbReference>
<dbReference type="GO" id="GO:0016491">
    <property type="term" value="F:oxidoreductase activity"/>
    <property type="evidence" value="ECO:0007669"/>
    <property type="project" value="UniProtKB-KW"/>
</dbReference>
<dbReference type="Gene3D" id="3.40.50.720">
    <property type="entry name" value="NAD(P)-binding Rossmann-like Domain"/>
    <property type="match status" value="1"/>
</dbReference>
<name>I1X5J7_9BACT</name>
<accession>I1X5J7</accession>
<organism evidence="4">
    <name type="scientific">uncultured bacterium ws198A12</name>
    <dbReference type="NCBI Taxonomy" id="1131830"/>
    <lineage>
        <taxon>Bacteria</taxon>
        <taxon>environmental samples</taxon>
    </lineage>
</organism>
<dbReference type="AlphaFoldDB" id="I1X5J7"/>
<evidence type="ECO:0000313" key="4">
    <source>
        <dbReference type="EMBL" id="AFI78772.1"/>
    </source>
</evidence>
<proteinExistence type="inferred from homology"/>
<sequence>MKDLFNVSGKVALVTGGSRGIGEMIAEGFVANGVKTYISARKGQACDATATRLSEQGMCVSIPADLSTLDGIAALVGEIKDREKKLDILVNNAGATWGADIEEFPEAAWDKVMDINVKSPFFLTQALLPLLEKSATPEDPARIIMVGSIDGLGVNRLPTFSYGPSKAAVHHLTRTLASHLASRNITANAIAPGPFPSKMMKHALETMGEQIKKGVPLKRIGEATDMAGAAIYLSSKASSYVTGVVIPVDGGIIGAAGTL</sequence>
<dbReference type="PANTHER" id="PTHR43618:SF8">
    <property type="entry name" value="7ALPHA-HYDROXYSTEROID DEHYDROGENASE"/>
    <property type="match status" value="1"/>
</dbReference>
<protein>
    <submittedName>
        <fullName evidence="4">Rhamnolipids biosynthesis 3-oxoacyl-(Acyl-carrier-protein) reductase</fullName>
    </submittedName>
</protein>
<gene>
    <name evidence="4" type="ORF">ws198A12_0020</name>
</gene>
<dbReference type="InterPro" id="IPR002347">
    <property type="entry name" value="SDR_fam"/>
</dbReference>
<dbReference type="PRINTS" id="PR00081">
    <property type="entry name" value="GDHRDH"/>
</dbReference>
<dbReference type="FunFam" id="3.40.50.720:FF:000084">
    <property type="entry name" value="Short-chain dehydrogenase reductase"/>
    <property type="match status" value="1"/>
</dbReference>
<dbReference type="PANTHER" id="PTHR43618">
    <property type="entry name" value="7-ALPHA-HYDROXYSTEROID DEHYDROGENASE"/>
    <property type="match status" value="1"/>
</dbReference>
<comment type="similarity">
    <text evidence="1">Belongs to the short-chain dehydrogenases/reductases (SDR) family.</text>
</comment>
<dbReference type="SUPFAM" id="SSF51735">
    <property type="entry name" value="NAD(P)-binding Rossmann-fold domains"/>
    <property type="match status" value="1"/>
</dbReference>
<dbReference type="EMBL" id="JQ256790">
    <property type="protein sequence ID" value="AFI78772.1"/>
    <property type="molecule type" value="Genomic_DNA"/>
</dbReference>
<dbReference type="InterPro" id="IPR052178">
    <property type="entry name" value="Sec_Metab_Biosynth_SDR"/>
</dbReference>
<dbReference type="PRINTS" id="PR00080">
    <property type="entry name" value="SDRFAMILY"/>
</dbReference>
<reference evidence="4" key="1">
    <citation type="journal article" date="2012" name="ISME J.">
        <title>Roseobacter clade bacteria are abundant in coastal sediments and encode a novel combination of sulfur oxidation genes.</title>
        <authorList>
            <person name="Lenk S."/>
            <person name="Moraru C."/>
            <person name="Hahnke S."/>
            <person name="Arnds J."/>
            <person name="Richter M."/>
            <person name="Kube M."/>
            <person name="Reinhardt R."/>
            <person name="Brinkhoff T."/>
            <person name="Harder J."/>
            <person name="Amann R."/>
            <person name="Mussmann M."/>
        </authorList>
    </citation>
    <scope>NUCLEOTIDE SEQUENCE</scope>
</reference>
<evidence type="ECO:0000256" key="1">
    <source>
        <dbReference type="ARBA" id="ARBA00006484"/>
    </source>
</evidence>
<dbReference type="Pfam" id="PF13561">
    <property type="entry name" value="adh_short_C2"/>
    <property type="match status" value="1"/>
</dbReference>
<keyword evidence="2" id="KW-0521">NADP</keyword>
<evidence type="ECO:0000256" key="3">
    <source>
        <dbReference type="ARBA" id="ARBA00023002"/>
    </source>
</evidence>
<evidence type="ECO:0000256" key="2">
    <source>
        <dbReference type="ARBA" id="ARBA00022857"/>
    </source>
</evidence>
<keyword evidence="3" id="KW-0560">Oxidoreductase</keyword>